<gene>
    <name evidence="2" type="ORF">PFTANZ_00930</name>
</gene>
<accession>A0A024WC13</accession>
<evidence type="ECO:0000313" key="3">
    <source>
        <dbReference type="Proteomes" id="UP000030708"/>
    </source>
</evidence>
<name>A0A024WC13_PLAFA</name>
<sequence length="104" mass="12814">MHGFYVDWTKNMDIYNYLYIYIGLCNQGYIVRKIVQCMFACEWRYFLGMRNIIIWSYIIFIHMLVYILIYNLTILSFFVLLNVVDNIDRKINDYKLNYINKNLH</sequence>
<keyword evidence="1" id="KW-0812">Transmembrane</keyword>
<keyword evidence="1" id="KW-0472">Membrane</keyword>
<reference evidence="2 3" key="2">
    <citation type="submission" date="2013-02" db="EMBL/GenBank/DDBJ databases">
        <title>The Genome Sequence of Plasmodium falciparum Tanzania (2000708).</title>
        <authorList>
            <consortium name="The Broad Institute Genome Sequencing Platform"/>
            <consortium name="The Broad Institute Genome Sequencing Center for Infectious Disease"/>
            <person name="Neafsey D."/>
            <person name="Cheeseman I."/>
            <person name="Volkman S."/>
            <person name="Adams J."/>
            <person name="Walker B."/>
            <person name="Young S.K."/>
            <person name="Zeng Q."/>
            <person name="Gargeya S."/>
            <person name="Fitzgerald M."/>
            <person name="Haas B."/>
            <person name="Abouelleil A."/>
            <person name="Alvarado L."/>
            <person name="Arachchi H.M."/>
            <person name="Berlin A.M."/>
            <person name="Chapman S.B."/>
            <person name="Dewar J."/>
            <person name="Goldberg J."/>
            <person name="Griggs A."/>
            <person name="Gujja S."/>
            <person name="Hansen M."/>
            <person name="Howarth C."/>
            <person name="Imamovic A."/>
            <person name="Larimer J."/>
            <person name="McCowan C."/>
            <person name="Murphy C."/>
            <person name="Neiman D."/>
            <person name="Pearson M."/>
            <person name="Priest M."/>
            <person name="Roberts A."/>
            <person name="Saif S."/>
            <person name="Shea T."/>
            <person name="Sisk P."/>
            <person name="Sykes S."/>
            <person name="Wortman J."/>
            <person name="Nusbaum C."/>
            <person name="Birren B."/>
        </authorList>
    </citation>
    <scope>NUCLEOTIDE SEQUENCE [LARGE SCALE GENOMIC DNA]</scope>
    <source>
        <strain evidence="3">Tanzania (2000708)</strain>
    </source>
</reference>
<reference evidence="2 3" key="1">
    <citation type="submission" date="2013-02" db="EMBL/GenBank/DDBJ databases">
        <title>The Genome Annotation of Plasmodium falciparum Tanzania (2000708).</title>
        <authorList>
            <consortium name="The Broad Institute Genome Sequencing Platform"/>
            <consortium name="The Broad Institute Genome Sequencing Center for Infectious Disease"/>
            <person name="Neafsey D."/>
            <person name="Hoffman S."/>
            <person name="Volkman S."/>
            <person name="Rosenthal P."/>
            <person name="Walker B."/>
            <person name="Young S.K."/>
            <person name="Zeng Q."/>
            <person name="Gargeya S."/>
            <person name="Fitzgerald M."/>
            <person name="Haas B."/>
            <person name="Abouelleil A."/>
            <person name="Allen A.W."/>
            <person name="Alvarado L."/>
            <person name="Arachchi H.M."/>
            <person name="Berlin A.M."/>
            <person name="Chapman S.B."/>
            <person name="Gainer-Dewar J."/>
            <person name="Goldberg J."/>
            <person name="Griggs A."/>
            <person name="Gujja S."/>
            <person name="Hansen M."/>
            <person name="Howarth C."/>
            <person name="Imamovic A."/>
            <person name="Ireland A."/>
            <person name="Larimer J."/>
            <person name="McCowan C."/>
            <person name="Murphy C."/>
            <person name="Pearson M."/>
            <person name="Poon T.W."/>
            <person name="Priest M."/>
            <person name="Roberts A."/>
            <person name="Saif S."/>
            <person name="Shea T."/>
            <person name="Sisk P."/>
            <person name="Sykes S."/>
            <person name="Wortman J."/>
            <person name="Nusbaum C."/>
            <person name="Birren B."/>
        </authorList>
    </citation>
    <scope>NUCLEOTIDE SEQUENCE [LARGE SCALE GENOMIC DNA]</scope>
    <source>
        <strain evidence="3">Tanzania (2000708)</strain>
    </source>
</reference>
<evidence type="ECO:0000313" key="2">
    <source>
        <dbReference type="EMBL" id="ETW38312.1"/>
    </source>
</evidence>
<dbReference type="EMBL" id="KI926311">
    <property type="protein sequence ID" value="ETW38312.1"/>
    <property type="molecule type" value="Genomic_DNA"/>
</dbReference>
<proteinExistence type="predicted"/>
<protein>
    <submittedName>
        <fullName evidence="2">Uncharacterized protein</fullName>
    </submittedName>
</protein>
<organism evidence="2 3">
    <name type="scientific">Plasmodium falciparum Tanzania</name>
    <name type="common">2000708</name>
    <dbReference type="NCBI Taxonomy" id="1036725"/>
    <lineage>
        <taxon>Eukaryota</taxon>
        <taxon>Sar</taxon>
        <taxon>Alveolata</taxon>
        <taxon>Apicomplexa</taxon>
        <taxon>Aconoidasida</taxon>
        <taxon>Haemosporida</taxon>
        <taxon>Plasmodiidae</taxon>
        <taxon>Plasmodium</taxon>
        <taxon>Plasmodium (Laverania)</taxon>
    </lineage>
</organism>
<dbReference type="Proteomes" id="UP000030708">
    <property type="component" value="Unassembled WGS sequence"/>
</dbReference>
<dbReference type="AlphaFoldDB" id="A0A024WC13"/>
<feature type="transmembrane region" description="Helical" evidence="1">
    <location>
        <begin position="14"/>
        <end position="31"/>
    </location>
</feature>
<feature type="transmembrane region" description="Helical" evidence="1">
    <location>
        <begin position="52"/>
        <end position="80"/>
    </location>
</feature>
<keyword evidence="1" id="KW-1133">Transmembrane helix</keyword>
<evidence type="ECO:0000256" key="1">
    <source>
        <dbReference type="SAM" id="Phobius"/>
    </source>
</evidence>